<keyword evidence="21" id="KW-1185">Reference proteome</keyword>
<dbReference type="Pfam" id="PF07536">
    <property type="entry name" value="HWE_HK"/>
    <property type="match status" value="1"/>
</dbReference>
<name>A0A1H0MLP1_9HYPH</name>
<dbReference type="InterPro" id="IPR001610">
    <property type="entry name" value="PAC"/>
</dbReference>
<evidence type="ECO:0000256" key="4">
    <source>
        <dbReference type="ARBA" id="ARBA00022543"/>
    </source>
</evidence>
<dbReference type="AlphaFoldDB" id="A0A1H0MLP1"/>
<dbReference type="InterPro" id="IPR013655">
    <property type="entry name" value="PAS_fold_3"/>
</dbReference>
<evidence type="ECO:0000256" key="1">
    <source>
        <dbReference type="ARBA" id="ARBA00000085"/>
    </source>
</evidence>
<keyword evidence="17" id="KW-0175">Coiled coil</keyword>
<dbReference type="InterPro" id="IPR000014">
    <property type="entry name" value="PAS"/>
</dbReference>
<keyword evidence="16" id="KW-0675">Receptor</keyword>
<keyword evidence="9" id="KW-0808">Transferase</keyword>
<keyword evidence="6" id="KW-0716">Sensory transduction</keyword>
<keyword evidence="8" id="KW-0288">FMN</keyword>
<dbReference type="Gene3D" id="3.30.450.20">
    <property type="entry name" value="PAS domain"/>
    <property type="match status" value="2"/>
</dbReference>
<proteinExistence type="predicted"/>
<keyword evidence="13" id="KW-0067">ATP-binding</keyword>
<feature type="domain" description="PAS" evidence="18">
    <location>
        <begin position="20"/>
        <end position="99"/>
    </location>
</feature>
<evidence type="ECO:0000256" key="14">
    <source>
        <dbReference type="ARBA" id="ARBA00022991"/>
    </source>
</evidence>
<keyword evidence="11" id="KW-0547">Nucleotide-binding</keyword>
<evidence type="ECO:0000256" key="7">
    <source>
        <dbReference type="ARBA" id="ARBA00022630"/>
    </source>
</evidence>
<dbReference type="GO" id="GO:0005524">
    <property type="term" value="F:ATP binding"/>
    <property type="evidence" value="ECO:0007669"/>
    <property type="project" value="UniProtKB-KW"/>
</dbReference>
<evidence type="ECO:0000256" key="2">
    <source>
        <dbReference type="ARBA" id="ARBA00012438"/>
    </source>
</evidence>
<dbReference type="PROSITE" id="PS50113">
    <property type="entry name" value="PAC"/>
    <property type="match status" value="2"/>
</dbReference>
<keyword evidence="14" id="KW-0157">Chromophore</keyword>
<protein>
    <recommendedName>
        <fullName evidence="3">Blue-light-activated histidine kinase</fullName>
        <ecNumber evidence="2">2.7.13.3</ecNumber>
    </recommendedName>
</protein>
<dbReference type="OrthoDB" id="7991996at2"/>
<sequence>MPDRFEQDRIQGEIGRSSASRDPFAAAVRATRMPMVITDPLKHDNPIVFVNASFERLTGYTREECVGRNCRFLQGPGTNPDDVAKLREAIANRTTVETEILNYRKDGSTFWNHVLISPVFDDDGVAAFFFASQFDVTPERNRLAEVQQDRANLEHEIERRINDLARTEDRLRFTLGAGRLGAWTLDLKDRRLVSSARCKENFGRGPTDTFTYDDLVSSIHPGDLLRWQEALNAAITDDGGEFGIEYRAVAPDGQVRWVEVRGQVNRDVDSVPIGMAGVSIDITARKRSDEHRELLAGELDHRVKNTLANVQSIISQTLQSAPSLEEAAKILSSRIQALASAHEVLLSDAVTSADLHQLIANALKPFLMAGDGRISVTGPSIRLRSRVATTVTLAIYELATNAAKYGALSTKDGSVSIMWKIDGALNDRFELCWEESDGPAVAAPMRRGFGSRVLERALPLELNGTATTDYRPMGLRYCLQAGLSGIVEGAPV</sequence>
<dbReference type="InterPro" id="IPR011102">
    <property type="entry name" value="Sig_transdc_His_kinase_HWE"/>
</dbReference>
<keyword evidence="7" id="KW-0285">Flavoprotein</keyword>
<comment type="catalytic activity">
    <reaction evidence="1">
        <text>ATP + protein L-histidine = ADP + protein N-phospho-L-histidine.</text>
        <dbReference type="EC" id="2.7.13.3"/>
    </reaction>
</comment>
<keyword evidence="4" id="KW-0600">Photoreceptor protein</keyword>
<dbReference type="GO" id="GO:0009881">
    <property type="term" value="F:photoreceptor activity"/>
    <property type="evidence" value="ECO:0007669"/>
    <property type="project" value="UniProtKB-KW"/>
</dbReference>
<dbReference type="EC" id="2.7.13.3" evidence="2"/>
<evidence type="ECO:0000259" key="19">
    <source>
        <dbReference type="PROSITE" id="PS50113"/>
    </source>
</evidence>
<dbReference type="STRING" id="1166073.SAMN05192530_11458"/>
<evidence type="ECO:0000256" key="8">
    <source>
        <dbReference type="ARBA" id="ARBA00022643"/>
    </source>
</evidence>
<keyword evidence="5" id="KW-0597">Phosphoprotein</keyword>
<reference evidence="20 21" key="1">
    <citation type="submission" date="2016-10" db="EMBL/GenBank/DDBJ databases">
        <authorList>
            <person name="de Groot N.N."/>
        </authorList>
    </citation>
    <scope>NUCLEOTIDE SEQUENCE [LARGE SCALE GENOMIC DNA]</scope>
    <source>
        <strain evidence="21">L7-484,KACC 16230,DSM 25025</strain>
    </source>
</reference>
<evidence type="ECO:0000256" key="12">
    <source>
        <dbReference type="ARBA" id="ARBA00022777"/>
    </source>
</evidence>
<dbReference type="SMART" id="SM00086">
    <property type="entry name" value="PAC"/>
    <property type="match status" value="2"/>
</dbReference>
<evidence type="ECO:0000259" key="18">
    <source>
        <dbReference type="PROSITE" id="PS50112"/>
    </source>
</evidence>
<feature type="coiled-coil region" evidence="17">
    <location>
        <begin position="143"/>
        <end position="170"/>
    </location>
</feature>
<keyword evidence="15" id="KW-0843">Virulence</keyword>
<evidence type="ECO:0000313" key="21">
    <source>
        <dbReference type="Proteomes" id="UP000198793"/>
    </source>
</evidence>
<dbReference type="PANTHER" id="PTHR41523:SF7">
    <property type="entry name" value="HISTIDINE KINASE"/>
    <property type="match status" value="1"/>
</dbReference>
<dbReference type="GO" id="GO:0004673">
    <property type="term" value="F:protein histidine kinase activity"/>
    <property type="evidence" value="ECO:0007669"/>
    <property type="project" value="UniProtKB-EC"/>
</dbReference>
<evidence type="ECO:0000256" key="10">
    <source>
        <dbReference type="ARBA" id="ARBA00022737"/>
    </source>
</evidence>
<dbReference type="SUPFAM" id="SSF55785">
    <property type="entry name" value="PYP-like sensor domain (PAS domain)"/>
    <property type="match status" value="2"/>
</dbReference>
<evidence type="ECO:0000256" key="11">
    <source>
        <dbReference type="ARBA" id="ARBA00022741"/>
    </source>
</evidence>
<feature type="domain" description="PAC" evidence="19">
    <location>
        <begin position="94"/>
        <end position="148"/>
    </location>
</feature>
<feature type="domain" description="PAC" evidence="19">
    <location>
        <begin position="242"/>
        <end position="294"/>
    </location>
</feature>
<dbReference type="InterPro" id="IPR035965">
    <property type="entry name" value="PAS-like_dom_sf"/>
</dbReference>
<dbReference type="Pfam" id="PF13426">
    <property type="entry name" value="PAS_9"/>
    <property type="match status" value="1"/>
</dbReference>
<evidence type="ECO:0000256" key="13">
    <source>
        <dbReference type="ARBA" id="ARBA00022840"/>
    </source>
</evidence>
<evidence type="ECO:0000256" key="15">
    <source>
        <dbReference type="ARBA" id="ARBA00023026"/>
    </source>
</evidence>
<evidence type="ECO:0000313" key="20">
    <source>
        <dbReference type="EMBL" id="SDO81281.1"/>
    </source>
</evidence>
<dbReference type="InterPro" id="IPR000700">
    <property type="entry name" value="PAS-assoc_C"/>
</dbReference>
<evidence type="ECO:0000256" key="5">
    <source>
        <dbReference type="ARBA" id="ARBA00022553"/>
    </source>
</evidence>
<evidence type="ECO:0000256" key="17">
    <source>
        <dbReference type="SAM" id="Coils"/>
    </source>
</evidence>
<dbReference type="PANTHER" id="PTHR41523">
    <property type="entry name" value="TWO-COMPONENT SYSTEM SENSOR PROTEIN"/>
    <property type="match status" value="1"/>
</dbReference>
<dbReference type="PROSITE" id="PS50112">
    <property type="entry name" value="PAS"/>
    <property type="match status" value="1"/>
</dbReference>
<keyword evidence="10" id="KW-0677">Repeat</keyword>
<dbReference type="CDD" id="cd00130">
    <property type="entry name" value="PAS"/>
    <property type="match status" value="2"/>
</dbReference>
<dbReference type="Proteomes" id="UP000198793">
    <property type="component" value="Unassembled WGS sequence"/>
</dbReference>
<keyword evidence="12" id="KW-0418">Kinase</keyword>
<dbReference type="EMBL" id="FNIT01000014">
    <property type="protein sequence ID" value="SDO81281.1"/>
    <property type="molecule type" value="Genomic_DNA"/>
</dbReference>
<dbReference type="RefSeq" id="WP_090676841.1">
    <property type="nucleotide sequence ID" value="NZ_FNIT01000014.1"/>
</dbReference>
<evidence type="ECO:0000256" key="16">
    <source>
        <dbReference type="ARBA" id="ARBA00023170"/>
    </source>
</evidence>
<dbReference type="SMART" id="SM00911">
    <property type="entry name" value="HWE_HK"/>
    <property type="match status" value="1"/>
</dbReference>
<organism evidence="20 21">
    <name type="scientific">Aureimonas jatrophae</name>
    <dbReference type="NCBI Taxonomy" id="1166073"/>
    <lineage>
        <taxon>Bacteria</taxon>
        <taxon>Pseudomonadati</taxon>
        <taxon>Pseudomonadota</taxon>
        <taxon>Alphaproteobacteria</taxon>
        <taxon>Hyphomicrobiales</taxon>
        <taxon>Aurantimonadaceae</taxon>
        <taxon>Aureimonas</taxon>
    </lineage>
</organism>
<gene>
    <name evidence="20" type="ORF">SAMN05192530_11458</name>
</gene>
<accession>A0A1H0MLP1</accession>
<dbReference type="Pfam" id="PF08447">
    <property type="entry name" value="PAS_3"/>
    <property type="match status" value="1"/>
</dbReference>
<dbReference type="SMART" id="SM00091">
    <property type="entry name" value="PAS"/>
    <property type="match status" value="2"/>
</dbReference>
<evidence type="ECO:0000256" key="6">
    <source>
        <dbReference type="ARBA" id="ARBA00022606"/>
    </source>
</evidence>
<dbReference type="NCBIfam" id="TIGR00229">
    <property type="entry name" value="sensory_box"/>
    <property type="match status" value="2"/>
</dbReference>
<evidence type="ECO:0000256" key="9">
    <source>
        <dbReference type="ARBA" id="ARBA00022679"/>
    </source>
</evidence>
<evidence type="ECO:0000256" key="3">
    <source>
        <dbReference type="ARBA" id="ARBA00021740"/>
    </source>
</evidence>